<organism evidence="4 5">
    <name type="scientific">Eumeta variegata</name>
    <name type="common">Bagworm moth</name>
    <name type="synonym">Eumeta japonica</name>
    <dbReference type="NCBI Taxonomy" id="151549"/>
    <lineage>
        <taxon>Eukaryota</taxon>
        <taxon>Metazoa</taxon>
        <taxon>Ecdysozoa</taxon>
        <taxon>Arthropoda</taxon>
        <taxon>Hexapoda</taxon>
        <taxon>Insecta</taxon>
        <taxon>Pterygota</taxon>
        <taxon>Neoptera</taxon>
        <taxon>Endopterygota</taxon>
        <taxon>Lepidoptera</taxon>
        <taxon>Glossata</taxon>
        <taxon>Ditrysia</taxon>
        <taxon>Tineoidea</taxon>
        <taxon>Psychidae</taxon>
        <taxon>Oiketicinae</taxon>
        <taxon>Eumeta</taxon>
    </lineage>
</organism>
<protein>
    <recommendedName>
        <fullName evidence="3">C2H2-type domain-containing protein</fullName>
    </recommendedName>
</protein>
<gene>
    <name evidence="4" type="ORF">EVAR_98397_1</name>
</gene>
<dbReference type="GO" id="GO:0008270">
    <property type="term" value="F:zinc ion binding"/>
    <property type="evidence" value="ECO:0007669"/>
    <property type="project" value="UniProtKB-KW"/>
</dbReference>
<keyword evidence="1" id="KW-0863">Zinc-finger</keyword>
<evidence type="ECO:0000313" key="5">
    <source>
        <dbReference type="Proteomes" id="UP000299102"/>
    </source>
</evidence>
<sequence length="346" mass="39040">MSTLEKNQLWSGLTENSLDSKYEKCRNITEEIYKRINITFEIKKLEEPQSDDHSDLSEQIDSNELSNETDLFAYDKSDSISSSISDLDSKSCQKYINLNNNEETSKFRRSVPIFRPSRPKKKFRKRIKKRQQKDKSETDGSSDEGLPLSRIVDINTIKSNDNSCDANKSPAPESTVACSNLERKNYFNGVDGSDAKKDTFNSATPKEKIDEPDNIVDPNGTVKNTDSQQEKSEQSFKFPENSKVLLDSKIVLEPLNLSVLNNEQKVKSSTNADWKCVICQAAFKGERGLRRHMSTSHSVTGEEKSIQPNTQKEGVVKSTVKRLLWSCRCSWMATITCSGILPASLP</sequence>
<feature type="compositionally biased region" description="Basic residues" evidence="2">
    <location>
        <begin position="117"/>
        <end position="132"/>
    </location>
</feature>
<dbReference type="AlphaFoldDB" id="A0A4C1XT25"/>
<comment type="caution">
    <text evidence="4">The sequence shown here is derived from an EMBL/GenBank/DDBJ whole genome shotgun (WGS) entry which is preliminary data.</text>
</comment>
<feature type="region of interest" description="Disordered" evidence="2">
    <location>
        <begin position="107"/>
        <end position="148"/>
    </location>
</feature>
<keyword evidence="1" id="KW-0862">Zinc</keyword>
<dbReference type="Proteomes" id="UP000299102">
    <property type="component" value="Unassembled WGS sequence"/>
</dbReference>
<evidence type="ECO:0000259" key="3">
    <source>
        <dbReference type="PROSITE" id="PS50157"/>
    </source>
</evidence>
<evidence type="ECO:0000256" key="1">
    <source>
        <dbReference type="PROSITE-ProRule" id="PRU00042"/>
    </source>
</evidence>
<evidence type="ECO:0000313" key="4">
    <source>
        <dbReference type="EMBL" id="GBP65684.1"/>
    </source>
</evidence>
<feature type="domain" description="C2H2-type" evidence="3">
    <location>
        <begin position="274"/>
        <end position="298"/>
    </location>
</feature>
<dbReference type="InterPro" id="IPR013087">
    <property type="entry name" value="Znf_C2H2_type"/>
</dbReference>
<feature type="region of interest" description="Disordered" evidence="2">
    <location>
        <begin position="189"/>
        <end position="238"/>
    </location>
</feature>
<feature type="region of interest" description="Disordered" evidence="2">
    <location>
        <begin position="290"/>
        <end position="312"/>
    </location>
</feature>
<evidence type="ECO:0000256" key="2">
    <source>
        <dbReference type="SAM" id="MobiDB-lite"/>
    </source>
</evidence>
<feature type="compositionally biased region" description="Basic and acidic residues" evidence="2">
    <location>
        <begin position="193"/>
        <end position="211"/>
    </location>
</feature>
<keyword evidence="1" id="KW-0479">Metal-binding</keyword>
<keyword evidence="5" id="KW-1185">Reference proteome</keyword>
<dbReference type="PROSITE" id="PS50157">
    <property type="entry name" value="ZINC_FINGER_C2H2_2"/>
    <property type="match status" value="1"/>
</dbReference>
<dbReference type="OrthoDB" id="7411278at2759"/>
<accession>A0A4C1XT25</accession>
<reference evidence="4 5" key="1">
    <citation type="journal article" date="2019" name="Commun. Biol.">
        <title>The bagworm genome reveals a unique fibroin gene that provides high tensile strength.</title>
        <authorList>
            <person name="Kono N."/>
            <person name="Nakamura H."/>
            <person name="Ohtoshi R."/>
            <person name="Tomita M."/>
            <person name="Numata K."/>
            <person name="Arakawa K."/>
        </authorList>
    </citation>
    <scope>NUCLEOTIDE SEQUENCE [LARGE SCALE GENOMIC DNA]</scope>
</reference>
<name>A0A4C1XT25_EUMVA</name>
<dbReference type="EMBL" id="BGZK01000936">
    <property type="protein sequence ID" value="GBP65684.1"/>
    <property type="molecule type" value="Genomic_DNA"/>
</dbReference>
<proteinExistence type="predicted"/>
<dbReference type="PROSITE" id="PS00028">
    <property type="entry name" value="ZINC_FINGER_C2H2_1"/>
    <property type="match status" value="1"/>
</dbReference>